<evidence type="ECO:0000256" key="5">
    <source>
        <dbReference type="SAM" id="MobiDB-lite"/>
    </source>
</evidence>
<evidence type="ECO:0000256" key="4">
    <source>
        <dbReference type="ARBA" id="ARBA00023136"/>
    </source>
</evidence>
<protein>
    <recommendedName>
        <fullName evidence="9">Auxin efflux carrier</fullName>
    </recommendedName>
</protein>
<evidence type="ECO:0000313" key="8">
    <source>
        <dbReference type="Proteomes" id="UP000308730"/>
    </source>
</evidence>
<sequence>MVNSLVGSFVGALQGTVSILLTLLAGYYIARCDYLDRNTVKRLSTLSTSIFLPCLIIVQMGPQLTTSNLSRLWIIPLWGLVSTIIAHLLGWLGQSLLKMPYWTIVASGRPNATALPLLLLQSLQYTGVLEELSAPGESVSDTLSRAKSLLLLNVIVQQAITFQSAPFVLNHDKKTKDDDERDEEDGSRPSRLAPGTGSHLPVAVQDMEHVGLLQEHRSYGTMQDETAGVADALGPIANQPDVHWPTRLRFAERPLKKVGSSMSPPLIAAIIALLVGIIPPFHQAILSKHGVLYGSLTQSLQNLGDLFVVLQTVAVGAELALVPRAHPGWMPGSYAIAVRFIFMPAISLLFVATTAGRGWYVDDKLVWFLLVLIPAGPSAMLLASVAEIVNVDQGPIAGYLLISYLLSPVMAVICSAALKVVEVASR</sequence>
<evidence type="ECO:0000256" key="1">
    <source>
        <dbReference type="ARBA" id="ARBA00004141"/>
    </source>
</evidence>
<dbReference type="GO" id="GO:0055085">
    <property type="term" value="P:transmembrane transport"/>
    <property type="evidence" value="ECO:0007669"/>
    <property type="project" value="InterPro"/>
</dbReference>
<feature type="transmembrane region" description="Helical" evidence="6">
    <location>
        <begin position="6"/>
        <end position="30"/>
    </location>
</feature>
<gene>
    <name evidence="7" type="ORF">EUX98_g3379</name>
</gene>
<dbReference type="AlphaFoldDB" id="A0A4S4MWP6"/>
<comment type="subcellular location">
    <subcellularLocation>
        <location evidence="1">Membrane</location>
        <topology evidence="1">Multi-pass membrane protein</topology>
    </subcellularLocation>
</comment>
<feature type="transmembrane region" description="Helical" evidence="6">
    <location>
        <begin position="42"/>
        <end position="61"/>
    </location>
</feature>
<name>A0A4S4MWP6_9APHY</name>
<keyword evidence="4 6" id="KW-0472">Membrane</keyword>
<dbReference type="PANTHER" id="PTHR31794">
    <property type="entry name" value="AUXIN EFFLUX TRANSPORTER FAMILY PROTEIN (EUROFUNG)"/>
    <property type="match status" value="1"/>
</dbReference>
<evidence type="ECO:0000256" key="2">
    <source>
        <dbReference type="ARBA" id="ARBA00022692"/>
    </source>
</evidence>
<dbReference type="Proteomes" id="UP000308730">
    <property type="component" value="Unassembled WGS sequence"/>
</dbReference>
<feature type="transmembrane region" description="Helical" evidence="6">
    <location>
        <begin position="396"/>
        <end position="418"/>
    </location>
</feature>
<dbReference type="Pfam" id="PF03547">
    <property type="entry name" value="Mem_trans"/>
    <property type="match status" value="1"/>
</dbReference>
<feature type="transmembrane region" description="Helical" evidence="6">
    <location>
        <begin position="365"/>
        <end position="389"/>
    </location>
</feature>
<feature type="transmembrane region" description="Helical" evidence="6">
    <location>
        <begin position="334"/>
        <end position="353"/>
    </location>
</feature>
<reference evidence="7 8" key="1">
    <citation type="submission" date="2019-02" db="EMBL/GenBank/DDBJ databases">
        <title>Genome sequencing of the rare red list fungi Antrodiella citrinella (Flaviporus citrinellus).</title>
        <authorList>
            <person name="Buettner E."/>
            <person name="Kellner H."/>
        </authorList>
    </citation>
    <scope>NUCLEOTIDE SEQUENCE [LARGE SCALE GENOMIC DNA]</scope>
    <source>
        <strain evidence="7 8">DSM 108506</strain>
    </source>
</reference>
<organism evidence="7 8">
    <name type="scientific">Antrodiella citrinella</name>
    <dbReference type="NCBI Taxonomy" id="2447956"/>
    <lineage>
        <taxon>Eukaryota</taxon>
        <taxon>Fungi</taxon>
        <taxon>Dikarya</taxon>
        <taxon>Basidiomycota</taxon>
        <taxon>Agaricomycotina</taxon>
        <taxon>Agaricomycetes</taxon>
        <taxon>Polyporales</taxon>
        <taxon>Steccherinaceae</taxon>
        <taxon>Antrodiella</taxon>
    </lineage>
</organism>
<keyword evidence="2 6" id="KW-0812">Transmembrane</keyword>
<evidence type="ECO:0000256" key="6">
    <source>
        <dbReference type="SAM" id="Phobius"/>
    </source>
</evidence>
<dbReference type="InterPro" id="IPR004776">
    <property type="entry name" value="Mem_transp_PIN-like"/>
</dbReference>
<feature type="region of interest" description="Disordered" evidence="5">
    <location>
        <begin position="171"/>
        <end position="199"/>
    </location>
</feature>
<comment type="caution">
    <text evidence="7">The sequence shown here is derived from an EMBL/GenBank/DDBJ whole genome shotgun (WGS) entry which is preliminary data.</text>
</comment>
<feature type="transmembrane region" description="Helical" evidence="6">
    <location>
        <begin position="266"/>
        <end position="286"/>
    </location>
</feature>
<dbReference type="GO" id="GO:0016020">
    <property type="term" value="C:membrane"/>
    <property type="evidence" value="ECO:0007669"/>
    <property type="project" value="UniProtKB-SubCell"/>
</dbReference>
<keyword evidence="3 6" id="KW-1133">Transmembrane helix</keyword>
<dbReference type="PANTHER" id="PTHR31794:SF4">
    <property type="entry name" value="AUXIN EFFLUX TRANSPORTER FAMILY PROTEIN (EUROFUNG)"/>
    <property type="match status" value="1"/>
</dbReference>
<evidence type="ECO:0000313" key="7">
    <source>
        <dbReference type="EMBL" id="THH30806.1"/>
    </source>
</evidence>
<dbReference type="EMBL" id="SGPM01000067">
    <property type="protein sequence ID" value="THH30806.1"/>
    <property type="molecule type" value="Genomic_DNA"/>
</dbReference>
<evidence type="ECO:0008006" key="9">
    <source>
        <dbReference type="Google" id="ProtNLM"/>
    </source>
</evidence>
<proteinExistence type="predicted"/>
<accession>A0A4S4MWP6</accession>
<keyword evidence="8" id="KW-1185">Reference proteome</keyword>
<feature type="transmembrane region" description="Helical" evidence="6">
    <location>
        <begin position="73"/>
        <end position="92"/>
    </location>
</feature>
<dbReference type="OrthoDB" id="191139at2759"/>
<evidence type="ECO:0000256" key="3">
    <source>
        <dbReference type="ARBA" id="ARBA00022989"/>
    </source>
</evidence>
<dbReference type="GO" id="GO:0005783">
    <property type="term" value="C:endoplasmic reticulum"/>
    <property type="evidence" value="ECO:0007669"/>
    <property type="project" value="TreeGrafter"/>
</dbReference>